<reference evidence="1 2" key="1">
    <citation type="journal article" date="2014" name="Nat. Commun.">
        <title>Molecular traces of alternative social organization in a termite genome.</title>
        <authorList>
            <person name="Terrapon N."/>
            <person name="Li C."/>
            <person name="Robertson H.M."/>
            <person name="Ji L."/>
            <person name="Meng X."/>
            <person name="Booth W."/>
            <person name="Chen Z."/>
            <person name="Childers C.P."/>
            <person name="Glastad K.M."/>
            <person name="Gokhale K."/>
            <person name="Gowin J."/>
            <person name="Gronenberg W."/>
            <person name="Hermansen R.A."/>
            <person name="Hu H."/>
            <person name="Hunt B.G."/>
            <person name="Huylmans A.K."/>
            <person name="Khalil S.M."/>
            <person name="Mitchell R.D."/>
            <person name="Munoz-Torres M.C."/>
            <person name="Mustard J.A."/>
            <person name="Pan H."/>
            <person name="Reese J.T."/>
            <person name="Scharf M.E."/>
            <person name="Sun F."/>
            <person name="Vogel H."/>
            <person name="Xiao J."/>
            <person name="Yang W."/>
            <person name="Yang Z."/>
            <person name="Yang Z."/>
            <person name="Zhou J."/>
            <person name="Zhu J."/>
            <person name="Brent C.S."/>
            <person name="Elsik C.G."/>
            <person name="Goodisman M.A."/>
            <person name="Liberles D.A."/>
            <person name="Roe R.M."/>
            <person name="Vargo E.L."/>
            <person name="Vilcinskas A."/>
            <person name="Wang J."/>
            <person name="Bornberg-Bauer E."/>
            <person name="Korb J."/>
            <person name="Zhang G."/>
            <person name="Liebig J."/>
        </authorList>
    </citation>
    <scope>NUCLEOTIDE SEQUENCE [LARGE SCALE GENOMIC DNA]</scope>
    <source>
        <tissue evidence="1">Whole organism</tissue>
    </source>
</reference>
<sequence length="172" mass="18992">MPSSRHSHENVSPWVFRIDAFKIAIFKRIFLPICGNPSGNSNVSLRSSTGQLHVKVTTKSSRQFAGDYDYGGVGGLICWVVCFQVQGGLQRPKGPESVNCSKGLNVTLALNGQRSLNCPEVLNGPVSLKYPKDIGPKWPIGSNLYRGPKWLKWTKWPKAPTWPRGPKYPIGS</sequence>
<dbReference type="Proteomes" id="UP000027135">
    <property type="component" value="Unassembled WGS sequence"/>
</dbReference>
<name>A0A067RMC2_ZOONE</name>
<gene>
    <name evidence="1" type="ORF">L798_04750</name>
</gene>
<organism evidence="1 2">
    <name type="scientific">Zootermopsis nevadensis</name>
    <name type="common">Dampwood termite</name>
    <dbReference type="NCBI Taxonomy" id="136037"/>
    <lineage>
        <taxon>Eukaryota</taxon>
        <taxon>Metazoa</taxon>
        <taxon>Ecdysozoa</taxon>
        <taxon>Arthropoda</taxon>
        <taxon>Hexapoda</taxon>
        <taxon>Insecta</taxon>
        <taxon>Pterygota</taxon>
        <taxon>Neoptera</taxon>
        <taxon>Polyneoptera</taxon>
        <taxon>Dictyoptera</taxon>
        <taxon>Blattodea</taxon>
        <taxon>Blattoidea</taxon>
        <taxon>Termitoidae</taxon>
        <taxon>Termopsidae</taxon>
        <taxon>Zootermopsis</taxon>
    </lineage>
</organism>
<accession>A0A067RMC2</accession>
<dbReference type="AlphaFoldDB" id="A0A067RMC2"/>
<dbReference type="EMBL" id="KK852585">
    <property type="protein sequence ID" value="KDR20825.1"/>
    <property type="molecule type" value="Genomic_DNA"/>
</dbReference>
<keyword evidence="2" id="KW-1185">Reference proteome</keyword>
<proteinExistence type="predicted"/>
<protein>
    <submittedName>
        <fullName evidence="1">Uncharacterized protein</fullName>
    </submittedName>
</protein>
<evidence type="ECO:0000313" key="1">
    <source>
        <dbReference type="EMBL" id="KDR20825.1"/>
    </source>
</evidence>
<dbReference type="InParanoid" id="A0A067RMC2"/>
<evidence type="ECO:0000313" key="2">
    <source>
        <dbReference type="Proteomes" id="UP000027135"/>
    </source>
</evidence>